<evidence type="ECO:0000313" key="2">
    <source>
        <dbReference type="Proteomes" id="UP001224775"/>
    </source>
</evidence>
<reference evidence="1" key="1">
    <citation type="submission" date="2023-06" db="EMBL/GenBank/DDBJ databases">
        <title>Survivors Of The Sea: Transcriptome response of Skeletonema marinoi to long-term dormancy.</title>
        <authorList>
            <person name="Pinder M.I.M."/>
            <person name="Kourtchenko O."/>
            <person name="Robertson E.K."/>
            <person name="Larsson T."/>
            <person name="Maumus F."/>
            <person name="Osuna-Cruz C.M."/>
            <person name="Vancaester E."/>
            <person name="Stenow R."/>
            <person name="Vandepoele K."/>
            <person name="Ploug H."/>
            <person name="Bruchert V."/>
            <person name="Godhe A."/>
            <person name="Topel M."/>
        </authorList>
    </citation>
    <scope>NUCLEOTIDE SEQUENCE</scope>
    <source>
        <strain evidence="1">R05AC</strain>
    </source>
</reference>
<dbReference type="Proteomes" id="UP001224775">
    <property type="component" value="Unassembled WGS sequence"/>
</dbReference>
<proteinExistence type="predicted"/>
<comment type="caution">
    <text evidence="1">The sequence shown here is derived from an EMBL/GenBank/DDBJ whole genome shotgun (WGS) entry which is preliminary data.</text>
</comment>
<keyword evidence="2" id="KW-1185">Reference proteome</keyword>
<gene>
    <name evidence="1" type="ORF">QTG54_003990</name>
</gene>
<protein>
    <submittedName>
        <fullName evidence="1">Uncharacterized protein</fullName>
    </submittedName>
</protein>
<evidence type="ECO:0000313" key="1">
    <source>
        <dbReference type="EMBL" id="KAK1744699.1"/>
    </source>
</evidence>
<sequence length="169" mass="18266">MMSAPLCTKLMHGLVRVTCKRVTARAATSTSSISRMAFSSSGYGESITYSGGQASEGQGGFYGSGGARVSKIETEHKPEMMALAADVENLTLVMQEMCKLEEMLEEEKEGNSGVTGKSLEISSKIKKIMTSSDVMDCLNRLEVEGEPVWGLSSEERDLVHAARQKVNEC</sequence>
<dbReference type="EMBL" id="JATAAI010000006">
    <property type="protein sequence ID" value="KAK1744699.1"/>
    <property type="molecule type" value="Genomic_DNA"/>
</dbReference>
<organism evidence="1 2">
    <name type="scientific">Skeletonema marinoi</name>
    <dbReference type="NCBI Taxonomy" id="267567"/>
    <lineage>
        <taxon>Eukaryota</taxon>
        <taxon>Sar</taxon>
        <taxon>Stramenopiles</taxon>
        <taxon>Ochrophyta</taxon>
        <taxon>Bacillariophyta</taxon>
        <taxon>Coscinodiscophyceae</taxon>
        <taxon>Thalassiosirophycidae</taxon>
        <taxon>Thalassiosirales</taxon>
        <taxon>Skeletonemataceae</taxon>
        <taxon>Skeletonema</taxon>
        <taxon>Skeletonema marinoi-dohrnii complex</taxon>
    </lineage>
</organism>
<dbReference type="AlphaFoldDB" id="A0AAD8YDV4"/>
<name>A0AAD8YDV4_9STRA</name>
<accession>A0AAD8YDV4</accession>